<sequence>MSVTEGIHRDNIHTYDAYTRLAGPLTDPGPGPYTVRFRNLIARDGRRRHAYPLLAAAVVFEVTFLVWLLQPAHHPTDLVGWAHYVSFGLIAAVGLIEVLRLINVTTLVRATLNAADPVPVLPEAGHRLAFLTTIVPGKEPVEMAEKTLVAAKAIRHDGVLDIWLLDEGDDPDVRAMCERIGVRHFTRHGVEKWNQESGKHKRRTKHGNYNAWFVEHGHAYDFWVSVDTDHVPHPDLARRLMGYFRDPDVAFVVGPQVYGQNHDNFVTKASESQQYLFHSVLQRAGNRWTTPMFVGTNNAVRLQALREIDGLADSITEDAATSLVWHTRKNSLTGRTWKSVYTPDVLAVGEGPGNWSDFFTQQNRWARGTNEVMVRSFHRFAAKLSWGRRLHYLFLMSYYPSAAMSWILGNINVAIYLWTGAGGVRVAANIWLMLYLNAAVMQVGIYFWNRRYNVSPHEEEGSSGILGMFVSILSAPMYVVALIDAVRGKNVPFAVTPKGSGSVGDSLAVFRKNIAWGVLIGISLVASAVLGHHHPTMLFWAFLALAICFTPVLIWKGTELHGASVTRRAGRRIPHQRVRTAAPRDLVVPLDTDHQPDTPAVLEARP</sequence>
<feature type="transmembrane region" description="Helical" evidence="7">
    <location>
        <begin position="430"/>
        <end position="449"/>
    </location>
</feature>
<evidence type="ECO:0000256" key="4">
    <source>
        <dbReference type="ARBA" id="ARBA00022692"/>
    </source>
</evidence>
<evidence type="ECO:0000256" key="2">
    <source>
        <dbReference type="ARBA" id="ARBA00022676"/>
    </source>
</evidence>
<feature type="transmembrane region" description="Helical" evidence="7">
    <location>
        <begin position="50"/>
        <end position="69"/>
    </location>
</feature>
<evidence type="ECO:0000259" key="8">
    <source>
        <dbReference type="Pfam" id="PF13632"/>
    </source>
</evidence>
<dbReference type="PANTHER" id="PTHR43867:SF2">
    <property type="entry name" value="CELLULOSE SYNTHASE CATALYTIC SUBUNIT A [UDP-FORMING]"/>
    <property type="match status" value="1"/>
</dbReference>
<feature type="transmembrane region" description="Helical" evidence="7">
    <location>
        <begin position="514"/>
        <end position="531"/>
    </location>
</feature>
<evidence type="ECO:0000256" key="3">
    <source>
        <dbReference type="ARBA" id="ARBA00022679"/>
    </source>
</evidence>
<dbReference type="GO" id="GO:0016758">
    <property type="term" value="F:hexosyltransferase activity"/>
    <property type="evidence" value="ECO:0007669"/>
    <property type="project" value="TreeGrafter"/>
</dbReference>
<dbReference type="AlphaFoldDB" id="A0A3N1GWM9"/>
<protein>
    <submittedName>
        <fullName evidence="9">Cellulose synthase/poly-beta-1,6-N-acetylglucosamine synthase-like glycosyltransferase</fullName>
    </submittedName>
</protein>
<dbReference type="Proteomes" id="UP000276232">
    <property type="component" value="Unassembled WGS sequence"/>
</dbReference>
<keyword evidence="5 7" id="KW-1133">Transmembrane helix</keyword>
<keyword evidence="6 7" id="KW-0472">Membrane</keyword>
<dbReference type="InterPro" id="IPR001173">
    <property type="entry name" value="Glyco_trans_2-like"/>
</dbReference>
<gene>
    <name evidence="9" type="ORF">EDC03_2450</name>
</gene>
<keyword evidence="2" id="KW-0328">Glycosyltransferase</keyword>
<organism evidence="9 10">
    <name type="scientific">Pseudokineococcus lusitanus</name>
    <dbReference type="NCBI Taxonomy" id="763993"/>
    <lineage>
        <taxon>Bacteria</taxon>
        <taxon>Bacillati</taxon>
        <taxon>Actinomycetota</taxon>
        <taxon>Actinomycetes</taxon>
        <taxon>Kineosporiales</taxon>
        <taxon>Kineosporiaceae</taxon>
        <taxon>Pseudokineococcus</taxon>
    </lineage>
</organism>
<dbReference type="PANTHER" id="PTHR43867">
    <property type="entry name" value="CELLULOSE SYNTHASE CATALYTIC SUBUNIT A [UDP-FORMING]"/>
    <property type="match status" value="1"/>
</dbReference>
<feature type="transmembrane region" description="Helical" evidence="7">
    <location>
        <begin position="538"/>
        <end position="555"/>
    </location>
</feature>
<dbReference type="SUPFAM" id="SSF53448">
    <property type="entry name" value="Nucleotide-diphospho-sugar transferases"/>
    <property type="match status" value="1"/>
</dbReference>
<feature type="transmembrane region" description="Helical" evidence="7">
    <location>
        <begin position="81"/>
        <end position="102"/>
    </location>
</feature>
<comment type="subcellular location">
    <subcellularLocation>
        <location evidence="1">Membrane</location>
        <topology evidence="1">Multi-pass membrane protein</topology>
    </subcellularLocation>
</comment>
<name>A0A3N1GWM9_9ACTN</name>
<accession>A0A3N1GWM9</accession>
<feature type="transmembrane region" description="Helical" evidence="7">
    <location>
        <begin position="461"/>
        <end position="483"/>
    </location>
</feature>
<dbReference type="Pfam" id="PF13632">
    <property type="entry name" value="Glyco_trans_2_3"/>
    <property type="match status" value="1"/>
</dbReference>
<keyword evidence="10" id="KW-1185">Reference proteome</keyword>
<keyword evidence="4 7" id="KW-0812">Transmembrane</keyword>
<dbReference type="GO" id="GO:0005886">
    <property type="term" value="C:plasma membrane"/>
    <property type="evidence" value="ECO:0007669"/>
    <property type="project" value="TreeGrafter"/>
</dbReference>
<dbReference type="EMBL" id="RJKN01000006">
    <property type="protein sequence ID" value="ROP34634.1"/>
    <property type="molecule type" value="Genomic_DNA"/>
</dbReference>
<feature type="transmembrane region" description="Helical" evidence="7">
    <location>
        <begin position="392"/>
        <end position="418"/>
    </location>
</feature>
<dbReference type="RefSeq" id="WP_199720215.1">
    <property type="nucleotide sequence ID" value="NZ_RJKN01000006.1"/>
</dbReference>
<keyword evidence="3 9" id="KW-0808">Transferase</keyword>
<feature type="domain" description="Glycosyltransferase 2-like" evidence="8">
    <location>
        <begin position="226"/>
        <end position="426"/>
    </location>
</feature>
<dbReference type="InParanoid" id="A0A3N1GWM9"/>
<evidence type="ECO:0000256" key="1">
    <source>
        <dbReference type="ARBA" id="ARBA00004141"/>
    </source>
</evidence>
<evidence type="ECO:0000256" key="7">
    <source>
        <dbReference type="SAM" id="Phobius"/>
    </source>
</evidence>
<proteinExistence type="predicted"/>
<dbReference type="InterPro" id="IPR029044">
    <property type="entry name" value="Nucleotide-diphossugar_trans"/>
</dbReference>
<dbReference type="InterPro" id="IPR050321">
    <property type="entry name" value="Glycosyltr_2/OpgH_subfam"/>
</dbReference>
<evidence type="ECO:0000256" key="6">
    <source>
        <dbReference type="ARBA" id="ARBA00023136"/>
    </source>
</evidence>
<evidence type="ECO:0000256" key="5">
    <source>
        <dbReference type="ARBA" id="ARBA00022989"/>
    </source>
</evidence>
<comment type="caution">
    <text evidence="9">The sequence shown here is derived from an EMBL/GenBank/DDBJ whole genome shotgun (WGS) entry which is preliminary data.</text>
</comment>
<evidence type="ECO:0000313" key="10">
    <source>
        <dbReference type="Proteomes" id="UP000276232"/>
    </source>
</evidence>
<evidence type="ECO:0000313" key="9">
    <source>
        <dbReference type="EMBL" id="ROP34634.1"/>
    </source>
</evidence>
<dbReference type="Gene3D" id="3.90.550.10">
    <property type="entry name" value="Spore Coat Polysaccharide Biosynthesis Protein SpsA, Chain A"/>
    <property type="match status" value="1"/>
</dbReference>
<reference evidence="9 10" key="1">
    <citation type="journal article" date="2015" name="Stand. Genomic Sci.">
        <title>Genomic Encyclopedia of Bacterial and Archaeal Type Strains, Phase III: the genomes of soil and plant-associated and newly described type strains.</title>
        <authorList>
            <person name="Whitman W.B."/>
            <person name="Woyke T."/>
            <person name="Klenk H.P."/>
            <person name="Zhou Y."/>
            <person name="Lilburn T.G."/>
            <person name="Beck B.J."/>
            <person name="De Vos P."/>
            <person name="Vandamme P."/>
            <person name="Eisen J.A."/>
            <person name="Garrity G."/>
            <person name="Hugenholtz P."/>
            <person name="Kyrpides N.C."/>
        </authorList>
    </citation>
    <scope>NUCLEOTIDE SEQUENCE [LARGE SCALE GENOMIC DNA]</scope>
    <source>
        <strain evidence="9 10">CECT 7306</strain>
    </source>
</reference>